<reference evidence="2" key="1">
    <citation type="submission" date="2018-06" db="EMBL/GenBank/DDBJ databases">
        <authorList>
            <person name="Helene L.C."/>
            <person name="Dall'Agnol R."/>
            <person name="Delamuta J.R."/>
            <person name="Hungria M."/>
        </authorList>
    </citation>
    <scope>NUCLEOTIDE SEQUENCE [LARGE SCALE GENOMIC DNA]</scope>
    <source>
        <strain evidence="2">AC99b</strain>
    </source>
</reference>
<proteinExistence type="predicted"/>
<reference evidence="1 2" key="2">
    <citation type="submission" date="2018-07" db="EMBL/GenBank/DDBJ databases">
        <title>Diversity of Mesorhizobium strains in Brazil.</title>
        <authorList>
            <person name="Helene L.C.F."/>
            <person name="Dall'Agnol R."/>
            <person name="Delamuta J.R.M."/>
            <person name="Hungria M."/>
        </authorList>
    </citation>
    <scope>NUCLEOTIDE SEQUENCE [LARGE SCALE GENOMIC DNA]</scope>
    <source>
        <strain evidence="1 2">AC99b</strain>
    </source>
</reference>
<keyword evidence="2" id="KW-1185">Reference proteome</keyword>
<comment type="caution">
    <text evidence="1">The sequence shown here is derived from an EMBL/GenBank/DDBJ whole genome shotgun (WGS) entry which is preliminary data.</text>
</comment>
<organism evidence="1 2">
    <name type="scientific">Mesorhizobium hawassense</name>
    <dbReference type="NCBI Taxonomy" id="1209954"/>
    <lineage>
        <taxon>Bacteria</taxon>
        <taxon>Pseudomonadati</taxon>
        <taxon>Pseudomonadota</taxon>
        <taxon>Alphaproteobacteria</taxon>
        <taxon>Hyphomicrobiales</taxon>
        <taxon>Phyllobacteriaceae</taxon>
        <taxon>Mesorhizobium</taxon>
    </lineage>
</organism>
<gene>
    <name evidence="1" type="ORF">DPM33_00360</name>
</gene>
<sequence>MSTRGTIFVPSWIPNNVSDHTGMDVLAVAEMVDELFLAPAGR</sequence>
<evidence type="ECO:0000313" key="2">
    <source>
        <dbReference type="Proteomes" id="UP000251558"/>
    </source>
</evidence>
<accession>A0A330HUS8</accession>
<evidence type="ECO:0000313" key="1">
    <source>
        <dbReference type="EMBL" id="RAZ92401.1"/>
    </source>
</evidence>
<dbReference type="OrthoDB" id="8099823at2"/>
<dbReference type="Proteomes" id="UP000251558">
    <property type="component" value="Unassembled WGS sequence"/>
</dbReference>
<name>A0A330HUS8_9HYPH</name>
<dbReference type="EMBL" id="QMBP01000001">
    <property type="protein sequence ID" value="RAZ92401.1"/>
    <property type="molecule type" value="Genomic_DNA"/>
</dbReference>
<dbReference type="AlphaFoldDB" id="A0A330HUS8"/>
<protein>
    <submittedName>
        <fullName evidence="1">Uncharacterized protein</fullName>
    </submittedName>
</protein>